<evidence type="ECO:0000256" key="5">
    <source>
        <dbReference type="PIRNR" id="PIRNR038471"/>
    </source>
</evidence>
<name>U2R871_9FIRM</name>
<gene>
    <name evidence="8" type="ORF">HMPREF0367_00275</name>
</gene>
<dbReference type="EMBL" id="AWVI01000013">
    <property type="protein sequence ID" value="ERK46892.1"/>
    <property type="molecule type" value="Genomic_DNA"/>
</dbReference>
<evidence type="ECO:0000313" key="9">
    <source>
        <dbReference type="Proteomes" id="UP000016658"/>
    </source>
</evidence>
<dbReference type="HOGENOM" id="CLU_042663_1_1_9"/>
<dbReference type="NCBIfam" id="TIGR00219">
    <property type="entry name" value="mreC"/>
    <property type="match status" value="1"/>
</dbReference>
<dbReference type="GO" id="GO:0008360">
    <property type="term" value="P:regulation of cell shape"/>
    <property type="evidence" value="ECO:0007669"/>
    <property type="project" value="UniProtKB-KW"/>
</dbReference>
<organism evidence="8 9">
    <name type="scientific">Faecalitalea cylindroides ATCC 27803</name>
    <dbReference type="NCBI Taxonomy" id="649755"/>
    <lineage>
        <taxon>Bacteria</taxon>
        <taxon>Bacillati</taxon>
        <taxon>Bacillota</taxon>
        <taxon>Erysipelotrichia</taxon>
        <taxon>Erysipelotrichales</taxon>
        <taxon>Erysipelotrichaceae</taxon>
        <taxon>Faecalitalea</taxon>
    </lineage>
</organism>
<dbReference type="Pfam" id="PF04085">
    <property type="entry name" value="MreC"/>
    <property type="match status" value="1"/>
</dbReference>
<accession>U2R871</accession>
<dbReference type="PANTHER" id="PTHR34138:SF1">
    <property type="entry name" value="CELL SHAPE-DETERMINING PROTEIN MREC"/>
    <property type="match status" value="1"/>
</dbReference>
<dbReference type="PIRSF" id="PIRSF038471">
    <property type="entry name" value="MreC"/>
    <property type="match status" value="1"/>
</dbReference>
<dbReference type="Gene3D" id="2.40.10.340">
    <property type="entry name" value="Rod shape-determining protein MreC, domain 1"/>
    <property type="match status" value="1"/>
</dbReference>
<evidence type="ECO:0000313" key="8">
    <source>
        <dbReference type="EMBL" id="ERK46892.1"/>
    </source>
</evidence>
<dbReference type="AlphaFoldDB" id="U2R871"/>
<comment type="caution">
    <text evidence="8">The sequence shown here is derived from an EMBL/GenBank/DDBJ whole genome shotgun (WGS) entry which is preliminary data.</text>
</comment>
<evidence type="ECO:0000256" key="2">
    <source>
        <dbReference type="ARBA" id="ARBA00013855"/>
    </source>
</evidence>
<comment type="function">
    <text evidence="5">Involved in formation and maintenance of cell shape.</text>
</comment>
<keyword evidence="3 5" id="KW-0133">Cell shape</keyword>
<feature type="transmembrane region" description="Helical" evidence="6">
    <location>
        <begin position="30"/>
        <end position="48"/>
    </location>
</feature>
<reference evidence="8 9" key="1">
    <citation type="submission" date="2013-06" db="EMBL/GenBank/DDBJ databases">
        <authorList>
            <person name="Weinstock G."/>
            <person name="Sodergren E."/>
            <person name="Lobos E.A."/>
            <person name="Fulton L."/>
            <person name="Fulton R."/>
            <person name="Courtney L."/>
            <person name="Fronick C."/>
            <person name="O'Laughlin M."/>
            <person name="Godfrey J."/>
            <person name="Wilson R.M."/>
            <person name="Miner T."/>
            <person name="Farmer C."/>
            <person name="Delehaunty K."/>
            <person name="Cordes M."/>
            <person name="Minx P."/>
            <person name="Tomlinson C."/>
            <person name="Chen J."/>
            <person name="Wollam A."/>
            <person name="Pepin K.H."/>
            <person name="Bhonagiri V."/>
            <person name="Zhang X."/>
            <person name="Warren W."/>
            <person name="Mitreva M."/>
            <person name="Mardis E.R."/>
            <person name="Wilson R.K."/>
        </authorList>
    </citation>
    <scope>NUCLEOTIDE SEQUENCE [LARGE SCALE GENOMIC DNA]</scope>
    <source>
        <strain evidence="8 9">ATCC 27803</strain>
    </source>
</reference>
<evidence type="ECO:0000256" key="4">
    <source>
        <dbReference type="ARBA" id="ARBA00032089"/>
    </source>
</evidence>
<feature type="domain" description="Rod shape-determining protein MreC beta-barrel core" evidence="7">
    <location>
        <begin position="140"/>
        <end position="292"/>
    </location>
</feature>
<protein>
    <recommendedName>
        <fullName evidence="2 5">Cell shape-determining protein MreC</fullName>
    </recommendedName>
    <alternativeName>
        <fullName evidence="4 5">Cell shape protein MreC</fullName>
    </alternativeName>
</protein>
<comment type="similarity">
    <text evidence="1 5">Belongs to the MreC family.</text>
</comment>
<evidence type="ECO:0000256" key="1">
    <source>
        <dbReference type="ARBA" id="ARBA00009369"/>
    </source>
</evidence>
<keyword evidence="6" id="KW-1133">Transmembrane helix</keyword>
<dbReference type="InterPro" id="IPR042177">
    <property type="entry name" value="Cell/Rod_1"/>
</dbReference>
<evidence type="ECO:0000256" key="6">
    <source>
        <dbReference type="SAM" id="Phobius"/>
    </source>
</evidence>
<dbReference type="PANTHER" id="PTHR34138">
    <property type="entry name" value="CELL SHAPE-DETERMINING PROTEIN MREC"/>
    <property type="match status" value="1"/>
</dbReference>
<proteinExistence type="inferred from homology"/>
<sequence>MFTLKESQNIVIIHVVWGKKMRRFTRLQRILIIAICICLAFGCVMFGLRQNSLSNVGYSAWTYIKYGLFDYPLTSIANVFNDLSNLWHVYDDNQYLNEQLAKQRSYQTLYEDERNKNAELEDLLEMQGSLDNATKISCTVLQRSANSWDQTVTISAGSSQGVENNMLVVTSQGAVGLIESTQTATSTVRLLTSEDLINDIAIMISMEDGSNVEGVLQSYDADRNAYRVSLFDNNAQISTGQMVATSGKGGNYPSGIYLGTVTDVTINDDAIISTVYVQPVSNIQSFNYCMVIGSGVVGE</sequence>
<dbReference type="GO" id="GO:0005886">
    <property type="term" value="C:plasma membrane"/>
    <property type="evidence" value="ECO:0007669"/>
    <property type="project" value="TreeGrafter"/>
</dbReference>
<dbReference type="InterPro" id="IPR042175">
    <property type="entry name" value="Cell/Rod_MreC_2"/>
</dbReference>
<keyword evidence="6" id="KW-0472">Membrane</keyword>
<dbReference type="InterPro" id="IPR055342">
    <property type="entry name" value="MreC_beta-barrel_core"/>
</dbReference>
<dbReference type="InterPro" id="IPR007221">
    <property type="entry name" value="MreC"/>
</dbReference>
<evidence type="ECO:0000256" key="3">
    <source>
        <dbReference type="ARBA" id="ARBA00022960"/>
    </source>
</evidence>
<keyword evidence="6" id="KW-0812">Transmembrane</keyword>
<dbReference type="Proteomes" id="UP000016658">
    <property type="component" value="Unassembled WGS sequence"/>
</dbReference>
<evidence type="ECO:0000259" key="7">
    <source>
        <dbReference type="Pfam" id="PF04085"/>
    </source>
</evidence>
<dbReference type="Gene3D" id="2.40.10.350">
    <property type="entry name" value="Rod shape-determining protein MreC, domain 2"/>
    <property type="match status" value="1"/>
</dbReference>